<dbReference type="Proteomes" id="UP001159659">
    <property type="component" value="Unassembled WGS sequence"/>
</dbReference>
<keyword evidence="1" id="KW-0175">Coiled coil</keyword>
<comment type="caution">
    <text evidence="3">The sequence shown here is derived from an EMBL/GenBank/DDBJ whole genome shotgun (WGS) entry which is preliminary data.</text>
</comment>
<evidence type="ECO:0000313" key="3">
    <source>
        <dbReference type="EMBL" id="CAI5724740.1"/>
    </source>
</evidence>
<gene>
    <name evidence="3" type="ORF">PFR002_LOCUS4962</name>
</gene>
<evidence type="ECO:0000256" key="2">
    <source>
        <dbReference type="SAM" id="MobiDB-lite"/>
    </source>
</evidence>
<dbReference type="AlphaFoldDB" id="A0AAV0TQU6"/>
<feature type="region of interest" description="Disordered" evidence="2">
    <location>
        <begin position="456"/>
        <end position="475"/>
    </location>
</feature>
<feature type="compositionally biased region" description="Polar residues" evidence="2">
    <location>
        <begin position="156"/>
        <end position="170"/>
    </location>
</feature>
<evidence type="ECO:0000313" key="4">
    <source>
        <dbReference type="Proteomes" id="UP001159659"/>
    </source>
</evidence>
<dbReference type="EMBL" id="CANTFK010000752">
    <property type="protein sequence ID" value="CAI5724740.1"/>
    <property type="molecule type" value="Genomic_DNA"/>
</dbReference>
<feature type="coiled-coil region" evidence="1">
    <location>
        <begin position="282"/>
        <end position="309"/>
    </location>
</feature>
<accession>A0AAV0TQU6</accession>
<reference evidence="3" key="1">
    <citation type="submission" date="2022-12" db="EMBL/GenBank/DDBJ databases">
        <authorList>
            <person name="Webb A."/>
        </authorList>
    </citation>
    <scope>NUCLEOTIDE SEQUENCE</scope>
    <source>
        <strain evidence="3">Pf2</strain>
    </source>
</reference>
<sequence length="487" mass="54878">MTSQFRRNCHGGVAMSLEMRSPRELLARIGLSGKEVVKIIKSRGWDIVEPHGLQQQKLYYIPGVIQKTTQGYEPLQNKEYFVGEGELYAFILQEGGLQYLLPDEELSGDSDMKTSRCNETIASSIEADDESDVNSHKLHFESSDRRKWKRRKKLSTARSKSVDNVTNTSLHLKKGRKKEEKSDTSAEDKVEDEPTDPIRICRRTNAELALHAGIGQQKEFITYQNSLNARGWRAQLLQDIDVHLLRATAVVSRNQRARKSCMEKKKKSTRLTQEIGPHVIDAAEMIEEINELMNSIRALQDDLSSIIEAMISNGEQRMIPDRIDVVGRIGIPGFVSTGRDNLVLMRDIERYLLLVVAAVRRYQQTRRTICTSDSTIWSSLPPNRAVKREELRALQLGIEESKRELLELAAMVAADVTMSCQDAAQDSTLENTTSNTSHKVFQSTLLGSSQCTSKTTDCDAEVDTDHNKSSSHQNLASPRLEGGLWFV</sequence>
<evidence type="ECO:0000256" key="1">
    <source>
        <dbReference type="SAM" id="Coils"/>
    </source>
</evidence>
<feature type="region of interest" description="Disordered" evidence="2">
    <location>
        <begin position="149"/>
        <end position="195"/>
    </location>
</feature>
<organism evidence="3 4">
    <name type="scientific">Peronospora farinosa</name>
    <dbReference type="NCBI Taxonomy" id="134698"/>
    <lineage>
        <taxon>Eukaryota</taxon>
        <taxon>Sar</taxon>
        <taxon>Stramenopiles</taxon>
        <taxon>Oomycota</taxon>
        <taxon>Peronosporomycetes</taxon>
        <taxon>Peronosporales</taxon>
        <taxon>Peronosporaceae</taxon>
        <taxon>Peronospora</taxon>
    </lineage>
</organism>
<feature type="compositionally biased region" description="Basic and acidic residues" evidence="2">
    <location>
        <begin position="177"/>
        <end position="188"/>
    </location>
</feature>
<proteinExistence type="predicted"/>
<name>A0AAV0TQU6_9STRA</name>
<protein>
    <submittedName>
        <fullName evidence="3">Uncharacterized protein</fullName>
    </submittedName>
</protein>